<comment type="caution">
    <text evidence="1">The sequence shown here is derived from an EMBL/GenBank/DDBJ whole genome shotgun (WGS) entry which is preliminary data.</text>
</comment>
<evidence type="ECO:0000313" key="1">
    <source>
        <dbReference type="EMBL" id="CAJ2642916.1"/>
    </source>
</evidence>
<sequence length="675" mass="76795">MAVHTKYRLITYSPEIVDGKPIFVSSNCLPAKALKYEPAGHSFHSAALKLMGVNEEKDNKDDNKKVVGDKEQAYLPTDSYSSKSKKKSGDKDKQQQDHYALLGLSHLRYLATEDQIRKSYRDAALRFHPDKQAALLLAEETEAAKEAKKVEIETHFLAIQEAYEVLVDPTKRRIYDSTDEFDDEIPTDCAPQDFFKVFGPAFMRNGRWSVTQPIPSLGDDKTSIKEVDSFYDFWYSFKSWREFPQEDECDLDQAENREHKRWMERQNAKLSEKARKEEYVRIRTLVENAYKRDPRILRRKEEIKAEKKRKKESKFMAKKLEEEEAARIAEEEKKRKAEEDKKAAEAALQQKKVREKEKKLLRKERTRLRTLSGPISSQHIFDISEDDVEELCMSFDIDQLRGLCEKMEGKELLEQAEALRDAVSGKKHVVDEKSNQQNGTVKANGSSSSLAGYAEKKEKPWTKEEIELLRKGVQKFPKGTSRRWEVVSEYIGTGRSVEEILKATKTVLLQKPDTAKAFDTFLEKRKPAAQSIASPLSTREELEGVSIPATTPENSPAFSTTTTPTTASIPTPVATTKTTPTPVATTKTTPTAPTMTTTTATKNIINSEESQGVSELEVWSAVQERALVQALKTFPKEANQRWERVAAAVPGKTVNQCKKKFAMMKENFRNKKTAV</sequence>
<reference evidence="1" key="1">
    <citation type="submission" date="2023-10" db="EMBL/GenBank/DDBJ databases">
        <authorList>
            <person name="Rodriguez Cubillos JULIANA M."/>
            <person name="De Vega J."/>
        </authorList>
    </citation>
    <scope>NUCLEOTIDE SEQUENCE</scope>
</reference>
<gene>
    <name evidence="1" type="ORF">MILVUS5_LOCUS12285</name>
</gene>
<protein>
    <submittedName>
        <fullName evidence="1">Uncharacterized protein</fullName>
    </submittedName>
</protein>
<proteinExistence type="predicted"/>
<name>A0ACB0JG78_TRIPR</name>
<organism evidence="1 2">
    <name type="scientific">Trifolium pratense</name>
    <name type="common">Red clover</name>
    <dbReference type="NCBI Taxonomy" id="57577"/>
    <lineage>
        <taxon>Eukaryota</taxon>
        <taxon>Viridiplantae</taxon>
        <taxon>Streptophyta</taxon>
        <taxon>Embryophyta</taxon>
        <taxon>Tracheophyta</taxon>
        <taxon>Spermatophyta</taxon>
        <taxon>Magnoliopsida</taxon>
        <taxon>eudicotyledons</taxon>
        <taxon>Gunneridae</taxon>
        <taxon>Pentapetalae</taxon>
        <taxon>rosids</taxon>
        <taxon>fabids</taxon>
        <taxon>Fabales</taxon>
        <taxon>Fabaceae</taxon>
        <taxon>Papilionoideae</taxon>
        <taxon>50 kb inversion clade</taxon>
        <taxon>NPAAA clade</taxon>
        <taxon>Hologalegina</taxon>
        <taxon>IRL clade</taxon>
        <taxon>Trifolieae</taxon>
        <taxon>Trifolium</taxon>
    </lineage>
</organism>
<dbReference type="Proteomes" id="UP001177021">
    <property type="component" value="Unassembled WGS sequence"/>
</dbReference>
<keyword evidence="2" id="KW-1185">Reference proteome</keyword>
<evidence type="ECO:0000313" key="2">
    <source>
        <dbReference type="Proteomes" id="UP001177021"/>
    </source>
</evidence>
<dbReference type="EMBL" id="CASHSV030000034">
    <property type="protein sequence ID" value="CAJ2642916.1"/>
    <property type="molecule type" value="Genomic_DNA"/>
</dbReference>
<accession>A0ACB0JG78</accession>